<dbReference type="AlphaFoldDB" id="A0A249E0R9"/>
<protein>
    <submittedName>
        <fullName evidence="1">Uncharacterized protein</fullName>
    </submittedName>
</protein>
<dbReference type="Proteomes" id="UP000216438">
    <property type="component" value="Chromosome"/>
</dbReference>
<proteinExistence type="predicted"/>
<evidence type="ECO:0000313" key="2">
    <source>
        <dbReference type="Proteomes" id="UP000216438"/>
    </source>
</evidence>
<sequence length="63" mass="7399">MWYDFKDHQRVIKNGINRKPCFWSEGGKMNELVRPDWIKEALTVFFSVPGGGMGPRPNRLTCW</sequence>
<gene>
    <name evidence="1" type="ORF">BA171_08090</name>
</gene>
<evidence type="ECO:0000313" key="1">
    <source>
        <dbReference type="EMBL" id="ASX26940.1"/>
    </source>
</evidence>
<name>A0A249E0R9_9ENTR</name>
<organism evidence="1 2">
    <name type="scientific">Candidatus Hamiltonella defensa</name>
    <name type="common">Bemisia tabaci</name>
    <dbReference type="NCBI Taxonomy" id="672795"/>
    <lineage>
        <taxon>Bacteria</taxon>
        <taxon>Pseudomonadati</taxon>
        <taxon>Pseudomonadota</taxon>
        <taxon>Gammaproteobacteria</taxon>
        <taxon>Enterobacterales</taxon>
        <taxon>Enterobacteriaceae</taxon>
        <taxon>aphid secondary symbionts</taxon>
        <taxon>Candidatus Williamhamiltonella</taxon>
    </lineage>
</organism>
<reference evidence="1 2" key="2">
    <citation type="submission" date="2017-09" db="EMBL/GenBank/DDBJ databases">
        <title>The genome of whitefly Bemisia tabaci, a global crop pest, provides novel insights into virus transmission, host adaptation and insecticide resistance.</title>
        <authorList>
            <person name="Kaur N."/>
            <person name="Kliot A."/>
            <person name="Pinheiro P.V."/>
            <person name="Luan J."/>
            <person name="Zheng Y."/>
            <person name="Liu W."/>
            <person name="Sun H."/>
            <person name="Yang X."/>
            <person name="Xu Y."/>
            <person name="Luo Y."/>
            <person name="Kruse A."/>
            <person name="Fisher T.W."/>
            <person name="Nelson D.R."/>
            <person name="Elimelech M."/>
            <person name="MacCoss M."/>
            <person name="Johnson R."/>
            <person name="Cohen E."/>
            <person name="Hunter W.B."/>
            <person name="Brown J.K."/>
            <person name="Jander G."/>
            <person name="Cilia M."/>
            <person name="Douglas A.E."/>
            <person name="Ghanim M."/>
            <person name="Simmons A.M."/>
            <person name="Wintermantel W.M."/>
            <person name="Ling K.-S."/>
            <person name="Fei Z."/>
        </authorList>
    </citation>
    <scope>NUCLEOTIDE SEQUENCE [LARGE SCALE GENOMIC DNA]</scope>
    <source>
        <strain evidence="1 2">MEAM1</strain>
    </source>
</reference>
<dbReference type="EMBL" id="CP016303">
    <property type="protein sequence ID" value="ASX26940.1"/>
    <property type="molecule type" value="Genomic_DNA"/>
</dbReference>
<reference evidence="2" key="1">
    <citation type="submission" date="2016-06" db="EMBL/GenBank/DDBJ databases">
        <authorList>
            <person name="Chen W."/>
            <person name="Hasegawa D.K."/>
        </authorList>
    </citation>
    <scope>NUCLEOTIDE SEQUENCE [LARGE SCALE GENOMIC DNA]</scope>
    <source>
        <strain evidence="2">MEAM1</strain>
    </source>
</reference>
<accession>A0A249E0R9</accession>